<comment type="caution">
    <text evidence="1">The sequence shown here is derived from an EMBL/GenBank/DDBJ whole genome shotgun (WGS) entry which is preliminary data.</text>
</comment>
<gene>
    <name evidence="1" type="ORF">VSR83_03485</name>
</gene>
<name>A0ACC6RCH4_9BURK</name>
<proteinExistence type="predicted"/>
<keyword evidence="2" id="KW-1185">Reference proteome</keyword>
<dbReference type="EMBL" id="JAYMRU010000002">
    <property type="protein sequence ID" value="MEM5399149.1"/>
    <property type="molecule type" value="Genomic_DNA"/>
</dbReference>
<dbReference type="Proteomes" id="UP001392318">
    <property type="component" value="Unassembled WGS sequence"/>
</dbReference>
<organism evidence="1 2">
    <name type="scientific">Paraburkholderia unamae</name>
    <dbReference type="NCBI Taxonomy" id="219649"/>
    <lineage>
        <taxon>Bacteria</taxon>
        <taxon>Pseudomonadati</taxon>
        <taxon>Pseudomonadota</taxon>
        <taxon>Betaproteobacteria</taxon>
        <taxon>Burkholderiales</taxon>
        <taxon>Burkholderiaceae</taxon>
        <taxon>Paraburkholderia</taxon>
    </lineage>
</organism>
<reference evidence="1" key="1">
    <citation type="submission" date="2024-01" db="EMBL/GenBank/DDBJ databases">
        <title>The diversity of rhizobia nodulating Mimosa spp. in eleven states of Brazil covering several biomes is determined by host plant, location, and edaphic factors.</title>
        <authorList>
            <person name="Rouws L."/>
            <person name="Barauna A."/>
            <person name="Beukes C."/>
            <person name="De Faria S.M."/>
            <person name="Gross E."/>
            <person name="Dos Reis Junior F.B."/>
            <person name="Simon M."/>
            <person name="Maluk M."/>
            <person name="Odee D.W."/>
            <person name="Kenicer G."/>
            <person name="Young J.P.W."/>
            <person name="Reis V.M."/>
            <person name="Zilli J."/>
            <person name="James E.K."/>
        </authorList>
    </citation>
    <scope>NUCLEOTIDE SEQUENCE</scope>
    <source>
        <strain evidence="1">JPY452</strain>
    </source>
</reference>
<protein>
    <submittedName>
        <fullName evidence="1">LysR family transcriptional regulator</fullName>
    </submittedName>
</protein>
<evidence type="ECO:0000313" key="1">
    <source>
        <dbReference type="EMBL" id="MEM5399149.1"/>
    </source>
</evidence>
<sequence length="379" mass="40140">MNVSLQQLKVFVAVARARSFTRAAREFGLTQSAVSRCVRELEEAVELKLFDRTTRQVELTLAGSGFERRIGRLLDEIEMALNEGRDAHQAHSGVVLVASNPVLSSTWVPAALARCAAAFPSLTLQLQDLPQAAVLQAVEQGEADFGVIAESVPFASGNLDVQPLSATPLCALLPAHHPLALQGALRWDDLAREPLVTLNRDAGCRGAVMRALDGLRPEGRPLQEFAHVAGVARMAQLGMGIGVLPVCADGARGGHAHRAGDVAHATCHWPAPAGPLVTRLLHPVVNVTTMLVRRRHRSLRPCAQAAWSQFMPDGPVADGAAVAVGSDAPASSPDSDALPQTSIDGSPMRGSNGTPMRVALRGADTPPPLQVTRTHARIE</sequence>
<evidence type="ECO:0000313" key="2">
    <source>
        <dbReference type="Proteomes" id="UP001392318"/>
    </source>
</evidence>
<accession>A0ACC6RCH4</accession>